<dbReference type="Proteomes" id="UP000071859">
    <property type="component" value="Unassembled WGS sequence"/>
</dbReference>
<dbReference type="InterPro" id="IPR015590">
    <property type="entry name" value="Aldehyde_DH_dom"/>
</dbReference>
<proteinExistence type="inferred from homology"/>
<dbReference type="NCBIfam" id="NF008869">
    <property type="entry name" value="PRK11904.1"/>
    <property type="match status" value="1"/>
</dbReference>
<comment type="similarity">
    <text evidence="3">In the N-terminal section; belongs to the proline dehydrogenase family.</text>
</comment>
<dbReference type="Gene3D" id="1.20.5.460">
    <property type="entry name" value="Single helix bin"/>
    <property type="match status" value="1"/>
</dbReference>
<evidence type="ECO:0000259" key="6">
    <source>
        <dbReference type="Pfam" id="PF14850"/>
    </source>
</evidence>
<dbReference type="EMBL" id="FCOX02000024">
    <property type="protein sequence ID" value="SAK85990.1"/>
    <property type="molecule type" value="Genomic_DNA"/>
</dbReference>
<dbReference type="InterPro" id="IPR024082">
    <property type="entry name" value="PRODH_PutA_dom_II"/>
</dbReference>
<dbReference type="GO" id="GO:0009898">
    <property type="term" value="C:cytoplasmic side of plasma membrane"/>
    <property type="evidence" value="ECO:0007669"/>
    <property type="project" value="TreeGrafter"/>
</dbReference>
<keyword evidence="9" id="KW-1185">Reference proteome</keyword>
<dbReference type="InterPro" id="IPR029041">
    <property type="entry name" value="FAD-linked_oxidoreductase-like"/>
</dbReference>
<dbReference type="Gene3D" id="3.20.20.220">
    <property type="match status" value="1"/>
</dbReference>
<dbReference type="InterPro" id="IPR024089">
    <property type="entry name" value="PRODH_PutA_dom_I/II"/>
</dbReference>
<dbReference type="InterPro" id="IPR050485">
    <property type="entry name" value="Proline_metab_enzyme"/>
</dbReference>
<sequence length="1265" mass="133744">MTQYPSGNLIMLSEIQSIQPAATQLETLRQRICEASSLPEDVVVQALMKEAQFDAATLKKTQDLAARLAQGVRDARIDAGGVDLLTQEFSLDSREGIALMCLAEAMLRIPDTETRNQLIRDKIVDADWRAHIGKSPSLFVNATAWGLLVTGKLLKQPDDNALAEALTRVVRKGGEAVVRGGVAYAMRMLGKQFVTGQTIEEAIGVAKGRESNGYRYSYDMLGEAALTDEDAQAYFESYRHAIEAIGRDAKGQGPIDGPGVSVKISGLHPRYELAQRERVLAEMYPRLLQLAQLAKHYGIGFHLDQEESARFDLTLDMLELLCAEPSLRGWNGIGISLQAYQKRGRAVAEWIIALARANGRRINIRLVKGAYWDTEIKLAQDAGAVGYPVFTRKVHSDVSYIACAKALLDAPDAIFPQFATHNAFTVAAAHTLAGDKDYEFQCLHGMGETVYDQVVSASKLGRPCRIYAPVGPHATLLAYLVRRLLENGANSSFVNQIVDPAVSIADIVQDPVAKAARTGGKPHAGIVSPRGLLPGRLNAASMDFAGSKDFAQAVTAIRTSRINAKPIVATAADAAGDATALVHSTSKLAETIGSVTSCTMNAVAGALASATQACDAWAASSASERAELLERVASSLESRGAHFGALLALESGATLSEAVEEVRSAVNMCRLYAHQSMSDSRLADAKPLGIVASISPSASPLSCFVGQVAAALATGNAVVAKPSSDASLVAFEAARVFIDAGLPAGVLQLVPGDGATIGQALIADSRVAAVLFGGSREVAASISARLAERAQPARFIASHASANAMIVDSSALPEQVISDAIRSAFHFAGQSLASLRLLCLQDSTADKVLRMLNGMLSERNTGDPLSVSTDIGPVVSRAAKDRAETYLAQLRRQGFAVTRGKVSAECTDGNFVAPAIVDMKDVASLGAIDAGVAGPILHVVRFRTGAMDDLIERLNALGCAVLGLHTRINEASGKLLSFSKANSICINRSMHQAFPGMQPAGGVGAAGTGPMTGGPLTLLSLTRHEASSYEASQGPFGRSKAAVSEKFFEFPVETADGRLMPRVAAHTQAHADRRHKIDSILRASMLAQMDAAQRASAEVFRSRLSQLIDSSKPLSLPALTGEENTVELLPRGQVLCTGESAFSLAMQVMATVAFGNDAVLPKSAIADEIAAVLNGACKVIASADVKRALAGELRDVRVEAVLAAADYRDLGNLRRLCAARMTSVVVAEASGRYDWTQLVRERVTTVNASAAGGNTQLMVMSEDAA</sequence>
<dbReference type="AlphaFoldDB" id="A0A158CUT6"/>
<evidence type="ECO:0000259" key="4">
    <source>
        <dbReference type="Pfam" id="PF00171"/>
    </source>
</evidence>
<evidence type="ECO:0000256" key="1">
    <source>
        <dbReference type="ARBA" id="ARBA00023002"/>
    </source>
</evidence>
<dbReference type="GO" id="GO:0003677">
    <property type="term" value="F:DNA binding"/>
    <property type="evidence" value="ECO:0007669"/>
    <property type="project" value="UniProtKB-KW"/>
</dbReference>
<name>A0A158CUT6_9BURK</name>
<keyword evidence="3" id="KW-0804">Transcription</keyword>
<dbReference type="GO" id="GO:0003700">
    <property type="term" value="F:DNA-binding transcription factor activity"/>
    <property type="evidence" value="ECO:0007669"/>
    <property type="project" value="InterPro"/>
</dbReference>
<dbReference type="PIRSF" id="PIRSF000197">
    <property type="entry name" value="Bifunct_PutA"/>
    <property type="match status" value="1"/>
</dbReference>
<feature type="domain" description="Proline utilization A proline dehydrogenase N-terminal" evidence="7">
    <location>
        <begin position="28"/>
        <end position="73"/>
    </location>
</feature>
<evidence type="ECO:0000313" key="8">
    <source>
        <dbReference type="EMBL" id="SAK85990.1"/>
    </source>
</evidence>
<dbReference type="InterPro" id="IPR016162">
    <property type="entry name" value="Ald_DH_N"/>
</dbReference>
<dbReference type="PANTHER" id="PTHR42862">
    <property type="entry name" value="DELTA-1-PYRROLINE-5-CARBOXYLATE DEHYDROGENASE 1, ISOFORM A-RELATED"/>
    <property type="match status" value="1"/>
</dbReference>
<dbReference type="Pfam" id="PF18327">
    <property type="entry name" value="PRODH"/>
    <property type="match status" value="1"/>
</dbReference>
<organism evidence="8 9">
    <name type="scientific">Caballeronia calidae</name>
    <dbReference type="NCBI Taxonomy" id="1777139"/>
    <lineage>
        <taxon>Bacteria</taxon>
        <taxon>Pseudomonadati</taxon>
        <taxon>Pseudomonadota</taxon>
        <taxon>Betaproteobacteria</taxon>
        <taxon>Burkholderiales</taxon>
        <taxon>Burkholderiaceae</taxon>
        <taxon>Caballeronia</taxon>
    </lineage>
</organism>
<dbReference type="Pfam" id="PF01619">
    <property type="entry name" value="Pro_dh"/>
    <property type="match status" value="1"/>
</dbReference>
<keyword evidence="3" id="KW-0805">Transcription regulation</keyword>
<dbReference type="SUPFAM" id="SSF53720">
    <property type="entry name" value="ALDH-like"/>
    <property type="match status" value="1"/>
</dbReference>
<accession>A0A158CUT6</accession>
<evidence type="ECO:0000259" key="5">
    <source>
        <dbReference type="Pfam" id="PF01619"/>
    </source>
</evidence>
<dbReference type="InterPro" id="IPR002872">
    <property type="entry name" value="Proline_DH_dom"/>
</dbReference>
<feature type="domain" description="Proline dehydrogenase PutA" evidence="6">
    <location>
        <begin position="82"/>
        <end position="193"/>
    </location>
</feature>
<evidence type="ECO:0000256" key="3">
    <source>
        <dbReference type="PIRNR" id="PIRNR000197"/>
    </source>
</evidence>
<dbReference type="UniPathway" id="UPA00261">
    <property type="reaction ID" value="UER00373"/>
</dbReference>
<comment type="pathway">
    <text evidence="3">Amino-acid degradation; L-proline degradation into L-glutamate; L-glutamate from L-proline: step 2/2.</text>
</comment>
<evidence type="ECO:0000313" key="9">
    <source>
        <dbReference type="Proteomes" id="UP000071859"/>
    </source>
</evidence>
<dbReference type="Gene3D" id="3.40.605.10">
    <property type="entry name" value="Aldehyde Dehydrogenase, Chain A, domain 1"/>
    <property type="match status" value="1"/>
</dbReference>
<dbReference type="GO" id="GO:0004657">
    <property type="term" value="F:proline dehydrogenase activity"/>
    <property type="evidence" value="ECO:0007669"/>
    <property type="project" value="UniProtKB-UniRule"/>
</dbReference>
<dbReference type="SUPFAM" id="SSF81935">
    <property type="entry name" value="N-terminal domain of bifunctional PutA protein"/>
    <property type="match status" value="1"/>
</dbReference>
<dbReference type="InterPro" id="IPR025703">
    <property type="entry name" value="Bifunct_PutA"/>
</dbReference>
<dbReference type="Pfam" id="PF14850">
    <property type="entry name" value="Pro_dh-DNA_bdg"/>
    <property type="match status" value="1"/>
</dbReference>
<keyword evidence="1 3" id="KW-0560">Oxidoreductase</keyword>
<dbReference type="GO" id="GO:0003842">
    <property type="term" value="F:L-glutamate gamma-semialdehyde dehydrogenase activity"/>
    <property type="evidence" value="ECO:0007669"/>
    <property type="project" value="UniProtKB-UniRule"/>
</dbReference>
<feature type="domain" description="Aldehyde dehydrogenase" evidence="4">
    <location>
        <begin position="589"/>
        <end position="1016"/>
    </location>
</feature>
<comment type="function">
    <text evidence="3">Oxidizes proline to glutamate for use as a carbon and nitrogen source.</text>
</comment>
<comment type="similarity">
    <text evidence="3">In the C-terminal section; belongs to the aldehyde dehydrogenase family.</text>
</comment>
<feature type="domain" description="Proline dehydrogenase" evidence="5">
    <location>
        <begin position="206"/>
        <end position="496"/>
    </location>
</feature>
<comment type="pathway">
    <text evidence="3">Amino-acid degradation; L-proline degradation into L-glutamate; L-glutamate from L-proline: step 1/2.</text>
</comment>
<dbReference type="EC" id="1.5.5.2" evidence="3"/>
<dbReference type="SUPFAM" id="SSF51730">
    <property type="entry name" value="FAD-linked oxidoreductase"/>
    <property type="match status" value="1"/>
</dbReference>
<dbReference type="Pfam" id="PF00171">
    <property type="entry name" value="Aldedh"/>
    <property type="match status" value="1"/>
</dbReference>
<keyword evidence="2 3" id="KW-0520">NAD</keyword>
<gene>
    <name evidence="8" type="ORF">AWB78_04390</name>
</gene>
<comment type="caution">
    <text evidence="8">The sequence shown here is derived from an EMBL/GenBank/DDBJ whole genome shotgun (WGS) entry which is preliminary data.</text>
</comment>
<dbReference type="InterPro" id="IPR016161">
    <property type="entry name" value="Ald_DH/histidinol_DH"/>
</dbReference>
<comment type="cofactor">
    <cofactor evidence="3">
        <name>FAD</name>
        <dbReference type="ChEBI" id="CHEBI:57692"/>
    </cofactor>
</comment>
<dbReference type="InterPro" id="IPR024090">
    <property type="entry name" value="PRODH_PutA_dom_I"/>
</dbReference>
<evidence type="ECO:0000259" key="7">
    <source>
        <dbReference type="Pfam" id="PF18327"/>
    </source>
</evidence>
<keyword evidence="3" id="KW-0274">FAD</keyword>
<keyword evidence="3" id="KW-0238">DNA-binding</keyword>
<comment type="catalytic activity">
    <reaction evidence="3">
        <text>L-proline + a quinone = (S)-1-pyrroline-5-carboxylate + a quinol + H(+)</text>
        <dbReference type="Rhea" id="RHEA:23784"/>
        <dbReference type="ChEBI" id="CHEBI:15378"/>
        <dbReference type="ChEBI" id="CHEBI:17388"/>
        <dbReference type="ChEBI" id="CHEBI:24646"/>
        <dbReference type="ChEBI" id="CHEBI:60039"/>
        <dbReference type="ChEBI" id="CHEBI:132124"/>
        <dbReference type="EC" id="1.5.5.2"/>
    </reaction>
</comment>
<dbReference type="Gene3D" id="1.20.5.550">
    <property type="entry name" value="Single Helix bin"/>
    <property type="match status" value="1"/>
</dbReference>
<keyword evidence="3" id="KW-0642">Proline metabolism</keyword>
<keyword evidence="3" id="KW-0285">Flavoprotein</keyword>
<dbReference type="InterPro" id="IPR016163">
    <property type="entry name" value="Ald_DH_C"/>
</dbReference>
<dbReference type="PANTHER" id="PTHR42862:SF1">
    <property type="entry name" value="DELTA-1-PYRROLINE-5-CARBOXYLATE DEHYDROGENASE 2, ISOFORM A-RELATED"/>
    <property type="match status" value="1"/>
</dbReference>
<evidence type="ECO:0000256" key="2">
    <source>
        <dbReference type="ARBA" id="ARBA00023027"/>
    </source>
</evidence>
<keyword evidence="3" id="KW-0678">Repressor</keyword>
<reference evidence="8" key="1">
    <citation type="submission" date="2016-01" db="EMBL/GenBank/DDBJ databases">
        <authorList>
            <person name="Peeters C."/>
        </authorList>
    </citation>
    <scope>NUCLEOTIDE SEQUENCE</scope>
    <source>
        <strain evidence="8">LMG 29321</strain>
    </source>
</reference>
<protein>
    <recommendedName>
        <fullName evidence="3">Bifunctional protein PutA</fullName>
    </recommendedName>
    <domain>
        <recommendedName>
            <fullName evidence="3">Proline dehydrogenase</fullName>
            <ecNumber evidence="3">1.5.5.2</ecNumber>
        </recommendedName>
        <alternativeName>
            <fullName evidence="3">Proline oxidase</fullName>
        </alternativeName>
    </domain>
    <domain>
        <recommendedName>
            <fullName evidence="3">Delta-1-pyrroline-5-carboxylate dehydrogenase</fullName>
            <shortName evidence="3">P5C dehydrogenase</shortName>
            <ecNumber evidence="3">1.2.1.88</ecNumber>
        </recommendedName>
        <alternativeName>
            <fullName evidence="3">L-glutamate gamma-semialdehyde dehydrogenase</fullName>
        </alternativeName>
    </domain>
</protein>
<dbReference type="InterPro" id="IPR041349">
    <property type="entry name" value="PRODH"/>
</dbReference>
<comment type="catalytic activity">
    <reaction evidence="3">
        <text>L-glutamate 5-semialdehyde + NAD(+) + H2O = L-glutamate + NADH + 2 H(+)</text>
        <dbReference type="Rhea" id="RHEA:30235"/>
        <dbReference type="ChEBI" id="CHEBI:15377"/>
        <dbReference type="ChEBI" id="CHEBI:15378"/>
        <dbReference type="ChEBI" id="CHEBI:29985"/>
        <dbReference type="ChEBI" id="CHEBI:57540"/>
        <dbReference type="ChEBI" id="CHEBI:57945"/>
        <dbReference type="ChEBI" id="CHEBI:58066"/>
        <dbReference type="EC" id="1.2.1.88"/>
    </reaction>
</comment>
<dbReference type="EC" id="1.2.1.88" evidence="3"/>
<dbReference type="GO" id="GO:0010133">
    <property type="term" value="P:L-proline catabolic process to L-glutamate"/>
    <property type="evidence" value="ECO:0007669"/>
    <property type="project" value="UniProtKB-UniRule"/>
</dbReference>
<dbReference type="RefSeq" id="WP_232477781.1">
    <property type="nucleotide sequence ID" value="NZ_FCOX02000024.1"/>
</dbReference>
<dbReference type="Gene3D" id="3.40.309.10">
    <property type="entry name" value="Aldehyde Dehydrogenase, Chain A, domain 2"/>
    <property type="match status" value="1"/>
</dbReference>